<dbReference type="RefSeq" id="WP_011927847.1">
    <property type="nucleotide sequence ID" value="NC_009446.1"/>
</dbReference>
<dbReference type="Gene3D" id="3.30.9.10">
    <property type="entry name" value="D-Amino Acid Oxidase, subunit A, domain 2"/>
    <property type="match status" value="1"/>
</dbReference>
<dbReference type="PANTHER" id="PTHR13847:SF289">
    <property type="entry name" value="GLYCINE OXIDASE"/>
    <property type="match status" value="1"/>
</dbReference>
<sequence length="380" mass="41767">MIVIIGGGIAGLFTLARLKKSGYPVVLLEQNGLGGGQTLASQGIIHGGVKYALNGLLTGAAQAIAHMPARWQALRKNAEEPHLAETTLLSPQQYLWTMGALGDNLTAFFAGKLMRSRMQKLTPADYPDFLPSDFSGVCYGLQEPVFDIFSVLRAFERQYGDCIYTDAVWQRTGKQFRIQTPEVTLSIDADEVVYCAGAGNEAASGAAQQLRPLHMVALRVPQHAPNIYGHCLGMSDKPRITVTTHPYDALVPDLGKVYWLGGQPAEEGVLKTQEEHIDAVRQVVLECVPWLPAAWLDDTRQFRCVRVMRAEGLSGGHRPDLPVLTENAQGLTVWATKLAFAPLVADWVLEKIQQRAAVDRVVINELPPHTLRIAPFLWQQ</sequence>
<proteinExistence type="predicted"/>
<dbReference type="PANTHER" id="PTHR13847">
    <property type="entry name" value="SARCOSINE DEHYDROGENASE-RELATED"/>
    <property type="match status" value="1"/>
</dbReference>
<dbReference type="HOGENOM" id="CLU_705707_0_0_6"/>
<keyword evidence="4" id="KW-1185">Reference proteome</keyword>
<evidence type="ECO:0000256" key="1">
    <source>
        <dbReference type="ARBA" id="ARBA00023002"/>
    </source>
</evidence>
<keyword evidence="1" id="KW-0560">Oxidoreductase</keyword>
<dbReference type="STRING" id="246195.DNO_0096"/>
<dbReference type="GO" id="GO:0016491">
    <property type="term" value="F:oxidoreductase activity"/>
    <property type="evidence" value="ECO:0007669"/>
    <property type="project" value="UniProtKB-KW"/>
</dbReference>
<dbReference type="GO" id="GO:0005737">
    <property type="term" value="C:cytoplasm"/>
    <property type="evidence" value="ECO:0007669"/>
    <property type="project" value="TreeGrafter"/>
</dbReference>
<dbReference type="SUPFAM" id="SSF51905">
    <property type="entry name" value="FAD/NAD(P)-binding domain"/>
    <property type="match status" value="1"/>
</dbReference>
<dbReference type="EMBL" id="CP000513">
    <property type="protein sequence ID" value="ABQ13120.1"/>
    <property type="molecule type" value="Genomic_DNA"/>
</dbReference>
<gene>
    <name evidence="3" type="ordered locus">DNO_0096</name>
</gene>
<organism evidence="3 4">
    <name type="scientific">Dichelobacter nodosus (strain VCS1703A)</name>
    <dbReference type="NCBI Taxonomy" id="246195"/>
    <lineage>
        <taxon>Bacteria</taxon>
        <taxon>Pseudomonadati</taxon>
        <taxon>Pseudomonadota</taxon>
        <taxon>Gammaproteobacteria</taxon>
        <taxon>Cardiobacteriales</taxon>
        <taxon>Cardiobacteriaceae</taxon>
        <taxon>Dichelobacter</taxon>
    </lineage>
</organism>
<reference evidence="3 4" key="1">
    <citation type="journal article" date="2007" name="Nat. Biotechnol.">
        <title>Genome sequence and identification of candidate vaccine antigens from the animal pathogen Dichelobacter nodosus.</title>
        <authorList>
            <person name="Myers G.S."/>
            <person name="Parker D."/>
            <person name="Al-Hasani K."/>
            <person name="Kennan R.M."/>
            <person name="Seemann T."/>
            <person name="Ren Q."/>
            <person name="Badger J.H."/>
            <person name="Selengut J.D."/>
            <person name="Deboy R.T."/>
            <person name="Tettelin H."/>
            <person name="Boyce J.D."/>
            <person name="McCarl V.P."/>
            <person name="Han X."/>
            <person name="Nelson W.C."/>
            <person name="Madupu R."/>
            <person name="Mohamoud Y."/>
            <person name="Holley T."/>
            <person name="Fedorova N."/>
            <person name="Khouri H."/>
            <person name="Bottomley S.P."/>
            <person name="Whittington R.J."/>
            <person name="Adler B."/>
            <person name="Songer J.G."/>
            <person name="Rood J.I."/>
            <person name="Paulsen I.T."/>
        </authorList>
    </citation>
    <scope>NUCLEOTIDE SEQUENCE [LARGE SCALE GENOMIC DNA]</scope>
    <source>
        <strain evidence="3 4">VCS1703A</strain>
    </source>
</reference>
<name>A5EWS5_DICNV</name>
<dbReference type="Pfam" id="PF01266">
    <property type="entry name" value="DAO"/>
    <property type="match status" value="1"/>
</dbReference>
<dbReference type="InterPro" id="IPR006076">
    <property type="entry name" value="FAD-dep_OxRdtase"/>
</dbReference>
<dbReference type="AlphaFoldDB" id="A5EWS5"/>
<accession>A5EWS5</accession>
<feature type="domain" description="FAD dependent oxidoreductase" evidence="2">
    <location>
        <begin position="2"/>
        <end position="334"/>
    </location>
</feature>
<evidence type="ECO:0000313" key="4">
    <source>
        <dbReference type="Proteomes" id="UP000000248"/>
    </source>
</evidence>
<dbReference type="KEGG" id="dno:DNO_0096"/>
<dbReference type="Proteomes" id="UP000000248">
    <property type="component" value="Chromosome"/>
</dbReference>
<dbReference type="Gene3D" id="3.50.50.60">
    <property type="entry name" value="FAD/NAD(P)-binding domain"/>
    <property type="match status" value="1"/>
</dbReference>
<protein>
    <submittedName>
        <fullName evidence="3">FAD dependent oxidoreductase superfamily</fullName>
    </submittedName>
</protein>
<dbReference type="eggNOG" id="COG0578">
    <property type="taxonomic scope" value="Bacteria"/>
</dbReference>
<dbReference type="InterPro" id="IPR036188">
    <property type="entry name" value="FAD/NAD-bd_sf"/>
</dbReference>
<evidence type="ECO:0000259" key="2">
    <source>
        <dbReference type="Pfam" id="PF01266"/>
    </source>
</evidence>
<dbReference type="OrthoDB" id="211690at2"/>
<evidence type="ECO:0000313" key="3">
    <source>
        <dbReference type="EMBL" id="ABQ13120.1"/>
    </source>
</evidence>